<dbReference type="Pfam" id="PF17200">
    <property type="entry name" value="sCache_2"/>
    <property type="match status" value="1"/>
</dbReference>
<evidence type="ECO:0000256" key="7">
    <source>
        <dbReference type="ARBA" id="ARBA00029447"/>
    </source>
</evidence>
<dbReference type="RefSeq" id="WP_132296671.1">
    <property type="nucleotide sequence ID" value="NZ_SMFU01000012.1"/>
</dbReference>
<comment type="similarity">
    <text evidence="7">Belongs to the methyl-accepting chemotaxis (MCP) protein family.</text>
</comment>
<dbReference type="GO" id="GO:0005886">
    <property type="term" value="C:plasma membrane"/>
    <property type="evidence" value="ECO:0007669"/>
    <property type="project" value="UniProtKB-SubCell"/>
</dbReference>
<dbReference type="PANTHER" id="PTHR32089:SF120">
    <property type="entry name" value="METHYL-ACCEPTING CHEMOTAXIS PROTEIN TLPQ"/>
    <property type="match status" value="1"/>
</dbReference>
<dbReference type="SUPFAM" id="SSF58104">
    <property type="entry name" value="Methyl-accepting chemotaxis protein (MCP) signaling domain"/>
    <property type="match status" value="1"/>
</dbReference>
<reference evidence="12 13" key="1">
    <citation type="submission" date="2019-03" db="EMBL/GenBank/DDBJ databases">
        <title>Genomic Encyclopedia of Archaeal and Bacterial Type Strains, Phase II (KMG-II): from individual species to whole genera.</title>
        <authorList>
            <person name="Goeker M."/>
        </authorList>
    </citation>
    <scope>NUCLEOTIDE SEQUENCE [LARGE SCALE GENOMIC DNA]</scope>
    <source>
        <strain evidence="12 13">DSM 27697</strain>
    </source>
</reference>
<organism evidence="12 13">
    <name type="scientific">Marinobacterium mangrovicola</name>
    <dbReference type="NCBI Taxonomy" id="1476959"/>
    <lineage>
        <taxon>Bacteria</taxon>
        <taxon>Pseudomonadati</taxon>
        <taxon>Pseudomonadota</taxon>
        <taxon>Gammaproteobacteria</taxon>
        <taxon>Oceanospirillales</taxon>
        <taxon>Oceanospirillaceae</taxon>
        <taxon>Marinobacterium</taxon>
    </lineage>
</organism>
<sequence>MKLADLSVRAKLWTIILLAGLSLAVLSVLSLLDMRASLYTERQQQLNALVENVSTMLEAEQQRVAQGEVTLEQAQQNASALIAGMHYGDDGYFFVLDAKAQVLVHGADSSLVGTSLAQTRTSDGVPIFQQMAGLLNANQSSAFFEYSWPKTGEPEPHAKLSYASAFPDWGWVIATGVYIEDINEAFIGDILHVVIQLVLVLLLLAAVALWVARSICGPLDKVSEVMAKVADGDLRARTGLKSRDELGRVGVQIDNTLEVFQGLIQSIAASTTQLTGSAIELATSAEETSRSLDRQAQESELLSTAMNEMAASIHEVARSAGETASAIDHADHEADEGSHDVDDTVSRIQQLASEVEEAATVIRQLQGDTVQIGEVLGQIEAISEQTNLLALNAAIEAARAGESGRGFAVVADEVRQLAQRTRASTEEIRDMNERLGKIALRAVDVMDRSRTRAEESVEKALQAGIELKRIVEDMTSVRDMGLQVASAAEEQSTVSEEMNNNLLSISQASEATVAAANSVAAQGEQLRGLADDLGQQISRFKV</sequence>
<evidence type="ECO:0000313" key="12">
    <source>
        <dbReference type="EMBL" id="TCK03706.1"/>
    </source>
</evidence>
<dbReference type="OrthoDB" id="6376221at2"/>
<keyword evidence="3 9" id="KW-0812">Transmembrane</keyword>
<dbReference type="PRINTS" id="PR00260">
    <property type="entry name" value="CHEMTRNSDUCR"/>
</dbReference>
<dbReference type="InterPro" id="IPR003660">
    <property type="entry name" value="HAMP_dom"/>
</dbReference>
<keyword evidence="5 9" id="KW-0472">Membrane</keyword>
<protein>
    <submittedName>
        <fullName evidence="12">Methyl-accepting chemotaxis sensory transducer with Cache sensor</fullName>
    </submittedName>
</protein>
<name>A0A4V2PD46_9GAMM</name>
<dbReference type="GO" id="GO:0007165">
    <property type="term" value="P:signal transduction"/>
    <property type="evidence" value="ECO:0007669"/>
    <property type="project" value="UniProtKB-KW"/>
</dbReference>
<evidence type="ECO:0000256" key="3">
    <source>
        <dbReference type="ARBA" id="ARBA00022692"/>
    </source>
</evidence>
<proteinExistence type="inferred from homology"/>
<dbReference type="Gene3D" id="1.10.287.950">
    <property type="entry name" value="Methyl-accepting chemotaxis protein"/>
    <property type="match status" value="1"/>
</dbReference>
<feature type="transmembrane region" description="Helical" evidence="9">
    <location>
        <begin position="190"/>
        <end position="212"/>
    </location>
</feature>
<evidence type="ECO:0000256" key="8">
    <source>
        <dbReference type="PROSITE-ProRule" id="PRU00284"/>
    </source>
</evidence>
<keyword evidence="2" id="KW-1003">Cell membrane</keyword>
<evidence type="ECO:0000259" key="10">
    <source>
        <dbReference type="PROSITE" id="PS50111"/>
    </source>
</evidence>
<dbReference type="GO" id="GO:0004888">
    <property type="term" value="F:transmembrane signaling receptor activity"/>
    <property type="evidence" value="ECO:0007669"/>
    <property type="project" value="InterPro"/>
</dbReference>
<feature type="domain" description="HAMP" evidence="11">
    <location>
        <begin position="213"/>
        <end position="265"/>
    </location>
</feature>
<comment type="caution">
    <text evidence="12">The sequence shown here is derived from an EMBL/GenBank/DDBJ whole genome shotgun (WGS) entry which is preliminary data.</text>
</comment>
<evidence type="ECO:0000256" key="6">
    <source>
        <dbReference type="ARBA" id="ARBA00023224"/>
    </source>
</evidence>
<dbReference type="GO" id="GO:0006935">
    <property type="term" value="P:chemotaxis"/>
    <property type="evidence" value="ECO:0007669"/>
    <property type="project" value="InterPro"/>
</dbReference>
<dbReference type="AlphaFoldDB" id="A0A4V2PD46"/>
<dbReference type="CDD" id="cd11386">
    <property type="entry name" value="MCP_signal"/>
    <property type="match status" value="1"/>
</dbReference>
<dbReference type="PANTHER" id="PTHR32089">
    <property type="entry name" value="METHYL-ACCEPTING CHEMOTAXIS PROTEIN MCPB"/>
    <property type="match status" value="1"/>
</dbReference>
<dbReference type="CDD" id="cd06225">
    <property type="entry name" value="HAMP"/>
    <property type="match status" value="1"/>
</dbReference>
<dbReference type="SMART" id="SM00304">
    <property type="entry name" value="HAMP"/>
    <property type="match status" value="2"/>
</dbReference>
<evidence type="ECO:0000256" key="9">
    <source>
        <dbReference type="SAM" id="Phobius"/>
    </source>
</evidence>
<dbReference type="FunFam" id="1.10.287.950:FF:000001">
    <property type="entry name" value="Methyl-accepting chemotaxis sensory transducer"/>
    <property type="match status" value="1"/>
</dbReference>
<evidence type="ECO:0000256" key="1">
    <source>
        <dbReference type="ARBA" id="ARBA00004651"/>
    </source>
</evidence>
<dbReference type="SMART" id="SM00283">
    <property type="entry name" value="MA"/>
    <property type="match status" value="1"/>
</dbReference>
<dbReference type="EMBL" id="SMFU01000012">
    <property type="protein sequence ID" value="TCK03706.1"/>
    <property type="molecule type" value="Genomic_DNA"/>
</dbReference>
<evidence type="ECO:0000256" key="5">
    <source>
        <dbReference type="ARBA" id="ARBA00023136"/>
    </source>
</evidence>
<evidence type="ECO:0000256" key="2">
    <source>
        <dbReference type="ARBA" id="ARBA00022475"/>
    </source>
</evidence>
<evidence type="ECO:0000313" key="13">
    <source>
        <dbReference type="Proteomes" id="UP000294546"/>
    </source>
</evidence>
<dbReference type="PROSITE" id="PS50111">
    <property type="entry name" value="CHEMOTAXIS_TRANSDUC_2"/>
    <property type="match status" value="1"/>
</dbReference>
<keyword evidence="13" id="KW-1185">Reference proteome</keyword>
<dbReference type="Proteomes" id="UP000294546">
    <property type="component" value="Unassembled WGS sequence"/>
</dbReference>
<keyword evidence="6 8" id="KW-0807">Transducer</keyword>
<dbReference type="Pfam" id="PF00672">
    <property type="entry name" value="HAMP"/>
    <property type="match status" value="1"/>
</dbReference>
<accession>A0A4V2PD46</accession>
<gene>
    <name evidence="12" type="ORF">CLV83_3980</name>
</gene>
<feature type="transmembrane region" description="Helical" evidence="9">
    <location>
        <begin position="12"/>
        <end position="32"/>
    </location>
</feature>
<dbReference type="Pfam" id="PF00015">
    <property type="entry name" value="MCPsignal"/>
    <property type="match status" value="1"/>
</dbReference>
<evidence type="ECO:0000259" key="11">
    <source>
        <dbReference type="PROSITE" id="PS50885"/>
    </source>
</evidence>
<dbReference type="InterPro" id="IPR004090">
    <property type="entry name" value="Chemotax_Me-accpt_rcpt"/>
</dbReference>
<feature type="domain" description="Methyl-accepting transducer" evidence="10">
    <location>
        <begin position="270"/>
        <end position="506"/>
    </location>
</feature>
<dbReference type="PROSITE" id="PS50885">
    <property type="entry name" value="HAMP"/>
    <property type="match status" value="1"/>
</dbReference>
<dbReference type="Gene3D" id="3.30.450.20">
    <property type="entry name" value="PAS domain"/>
    <property type="match status" value="1"/>
</dbReference>
<dbReference type="InterPro" id="IPR004089">
    <property type="entry name" value="MCPsignal_dom"/>
</dbReference>
<dbReference type="SMART" id="SM01049">
    <property type="entry name" value="Cache_2"/>
    <property type="match status" value="1"/>
</dbReference>
<comment type="subcellular location">
    <subcellularLocation>
        <location evidence="1">Cell membrane</location>
        <topology evidence="1">Multi-pass membrane protein</topology>
    </subcellularLocation>
</comment>
<evidence type="ECO:0000256" key="4">
    <source>
        <dbReference type="ARBA" id="ARBA00022989"/>
    </source>
</evidence>
<keyword evidence="4 9" id="KW-1133">Transmembrane helix</keyword>
<dbReference type="InterPro" id="IPR033480">
    <property type="entry name" value="sCache_2"/>
</dbReference>